<dbReference type="InterPro" id="IPR013083">
    <property type="entry name" value="Znf_RING/FYVE/PHD"/>
</dbReference>
<dbReference type="InterPro" id="IPR042123">
    <property type="entry name" value="Zip3/RNF212-like"/>
</dbReference>
<sequence length="108" mass="12662">MSLNDSQWIRCNRCIGSLSQMELYLTMCGHIFCLSCLGLDAKQNQADCPTCNSKTHLLEINSKLGQNKTIYFKDPEEESKEVKKKEEKIKSFQRYHFENNMKVMYIKI</sequence>
<keyword evidence="1" id="KW-0479">Metal-binding</keyword>
<reference evidence="8" key="1">
    <citation type="submission" date="2017-02" db="UniProtKB">
        <authorList>
            <consortium name="WormBaseParasite"/>
        </authorList>
    </citation>
    <scope>IDENTIFICATION</scope>
</reference>
<evidence type="ECO:0000256" key="5">
    <source>
        <dbReference type="PROSITE-ProRule" id="PRU00175"/>
    </source>
</evidence>
<dbReference type="GO" id="GO:0007131">
    <property type="term" value="P:reciprocal meiotic recombination"/>
    <property type="evidence" value="ECO:0007669"/>
    <property type="project" value="InterPro"/>
</dbReference>
<dbReference type="InterPro" id="IPR001841">
    <property type="entry name" value="Znf_RING"/>
</dbReference>
<keyword evidence="3" id="KW-0862">Zinc</keyword>
<dbReference type="WBParaSite" id="SPAL_0000998300.1">
    <property type="protein sequence ID" value="SPAL_0000998300.1"/>
    <property type="gene ID" value="SPAL_0000998300"/>
</dbReference>
<feature type="domain" description="RING-type" evidence="6">
    <location>
        <begin position="11"/>
        <end position="52"/>
    </location>
</feature>
<evidence type="ECO:0000256" key="3">
    <source>
        <dbReference type="ARBA" id="ARBA00022833"/>
    </source>
</evidence>
<dbReference type="PANTHER" id="PTHR22663">
    <property type="entry name" value="RING FINGER PROTEIN NARYA-RELATED"/>
    <property type="match status" value="1"/>
</dbReference>
<evidence type="ECO:0000313" key="7">
    <source>
        <dbReference type="Proteomes" id="UP000046392"/>
    </source>
</evidence>
<evidence type="ECO:0000313" key="8">
    <source>
        <dbReference type="WBParaSite" id="SPAL_0000998300.1"/>
    </source>
</evidence>
<dbReference type="AlphaFoldDB" id="A0A0N5BVX7"/>
<evidence type="ECO:0000259" key="6">
    <source>
        <dbReference type="PROSITE" id="PS50089"/>
    </source>
</evidence>
<dbReference type="Pfam" id="PF14634">
    <property type="entry name" value="zf-RING_5"/>
    <property type="match status" value="1"/>
</dbReference>
<accession>A0A0N5BVX7</accession>
<evidence type="ECO:0000256" key="1">
    <source>
        <dbReference type="ARBA" id="ARBA00022723"/>
    </source>
</evidence>
<evidence type="ECO:0000256" key="2">
    <source>
        <dbReference type="ARBA" id="ARBA00022771"/>
    </source>
</evidence>
<dbReference type="GO" id="GO:0019789">
    <property type="term" value="F:SUMO transferase activity"/>
    <property type="evidence" value="ECO:0007669"/>
    <property type="project" value="InterPro"/>
</dbReference>
<dbReference type="GO" id="GO:0016925">
    <property type="term" value="P:protein sumoylation"/>
    <property type="evidence" value="ECO:0007669"/>
    <property type="project" value="TreeGrafter"/>
</dbReference>
<keyword evidence="7" id="KW-1185">Reference proteome</keyword>
<dbReference type="SUPFAM" id="SSF57850">
    <property type="entry name" value="RING/U-box"/>
    <property type="match status" value="1"/>
</dbReference>
<dbReference type="PANTHER" id="PTHR22663:SF17">
    <property type="entry name" value="RING FINGER PROTEIN NARYA-RELATED"/>
    <property type="match status" value="1"/>
</dbReference>
<evidence type="ECO:0000256" key="4">
    <source>
        <dbReference type="ARBA" id="ARBA00023254"/>
    </source>
</evidence>
<keyword evidence="2 5" id="KW-0863">Zinc-finger</keyword>
<dbReference type="PROSITE" id="PS50089">
    <property type="entry name" value="ZF_RING_2"/>
    <property type="match status" value="1"/>
</dbReference>
<dbReference type="GO" id="GO:0008270">
    <property type="term" value="F:zinc ion binding"/>
    <property type="evidence" value="ECO:0007669"/>
    <property type="project" value="UniProtKB-KW"/>
</dbReference>
<dbReference type="GO" id="GO:0000795">
    <property type="term" value="C:synaptonemal complex"/>
    <property type="evidence" value="ECO:0007669"/>
    <property type="project" value="InterPro"/>
</dbReference>
<dbReference type="GO" id="GO:0007129">
    <property type="term" value="P:homologous chromosome pairing at meiosis"/>
    <property type="evidence" value="ECO:0007669"/>
    <property type="project" value="TreeGrafter"/>
</dbReference>
<proteinExistence type="predicted"/>
<dbReference type="PROSITE" id="PS00518">
    <property type="entry name" value="ZF_RING_1"/>
    <property type="match status" value="1"/>
</dbReference>
<name>A0A0N5BVX7_STREA</name>
<dbReference type="InterPro" id="IPR017907">
    <property type="entry name" value="Znf_RING_CS"/>
</dbReference>
<dbReference type="Gene3D" id="3.30.40.10">
    <property type="entry name" value="Zinc/RING finger domain, C3HC4 (zinc finger)"/>
    <property type="match status" value="1"/>
</dbReference>
<dbReference type="Proteomes" id="UP000046392">
    <property type="component" value="Unplaced"/>
</dbReference>
<organism evidence="7 8">
    <name type="scientific">Strongyloides papillosus</name>
    <name type="common">Intestinal threadworm</name>
    <dbReference type="NCBI Taxonomy" id="174720"/>
    <lineage>
        <taxon>Eukaryota</taxon>
        <taxon>Metazoa</taxon>
        <taxon>Ecdysozoa</taxon>
        <taxon>Nematoda</taxon>
        <taxon>Chromadorea</taxon>
        <taxon>Rhabditida</taxon>
        <taxon>Tylenchina</taxon>
        <taxon>Panagrolaimomorpha</taxon>
        <taxon>Strongyloidoidea</taxon>
        <taxon>Strongyloididae</taxon>
        <taxon>Strongyloides</taxon>
    </lineage>
</organism>
<protein>
    <submittedName>
        <fullName evidence="8">RING-type domain-containing protein</fullName>
    </submittedName>
</protein>
<dbReference type="SMART" id="SM00184">
    <property type="entry name" value="RING"/>
    <property type="match status" value="1"/>
</dbReference>
<keyword evidence="4" id="KW-0469">Meiosis</keyword>